<dbReference type="Proteomes" id="UP000276260">
    <property type="component" value="Unassembled WGS sequence"/>
</dbReference>
<protein>
    <submittedName>
        <fullName evidence="3">SMP-30/gluconolactonase/LRE family protein</fullName>
    </submittedName>
</protein>
<dbReference type="InterPro" id="IPR051262">
    <property type="entry name" value="SMP-30/CGR1_Lactonase"/>
</dbReference>
<dbReference type="InterPro" id="IPR013658">
    <property type="entry name" value="SGL"/>
</dbReference>
<keyword evidence="4" id="KW-1185">Reference proteome</keyword>
<dbReference type="AlphaFoldDB" id="A0A3P3QUK1"/>
<reference evidence="3 4" key="1">
    <citation type="submission" date="2018-11" db="EMBL/GenBank/DDBJ databases">
        <title>Draft genome analysis of Rheinheimera mesophila isolated from an industrial waste site.</title>
        <authorList>
            <person name="Yu Q."/>
            <person name="Qi Y."/>
            <person name="Zhang H."/>
            <person name="Lu Y."/>
            <person name="Pu J."/>
        </authorList>
    </citation>
    <scope>NUCLEOTIDE SEQUENCE [LARGE SCALE GENOMIC DNA]</scope>
    <source>
        <strain evidence="3 4">IITR13</strain>
    </source>
</reference>
<keyword evidence="1" id="KW-0732">Signal</keyword>
<gene>
    <name evidence="3" type="ORF">EIK76_08230</name>
</gene>
<evidence type="ECO:0000313" key="4">
    <source>
        <dbReference type="Proteomes" id="UP000276260"/>
    </source>
</evidence>
<dbReference type="SUPFAM" id="SSF63829">
    <property type="entry name" value="Calcium-dependent phosphotriesterase"/>
    <property type="match status" value="1"/>
</dbReference>
<feature type="chain" id="PRO_5018575648" evidence="1">
    <location>
        <begin position="20"/>
        <end position="286"/>
    </location>
</feature>
<feature type="signal peptide" evidence="1">
    <location>
        <begin position="1"/>
        <end position="19"/>
    </location>
</feature>
<organism evidence="3 4">
    <name type="scientific">Rheinheimera mesophila</name>
    <dbReference type="NCBI Taxonomy" id="1547515"/>
    <lineage>
        <taxon>Bacteria</taxon>
        <taxon>Pseudomonadati</taxon>
        <taxon>Pseudomonadota</taxon>
        <taxon>Gammaproteobacteria</taxon>
        <taxon>Chromatiales</taxon>
        <taxon>Chromatiaceae</taxon>
        <taxon>Rheinheimera</taxon>
    </lineage>
</organism>
<evidence type="ECO:0000259" key="2">
    <source>
        <dbReference type="Pfam" id="PF08450"/>
    </source>
</evidence>
<comment type="caution">
    <text evidence="3">The sequence shown here is derived from an EMBL/GenBank/DDBJ whole genome shotgun (WGS) entry which is preliminary data.</text>
</comment>
<dbReference type="Gene3D" id="2.120.10.30">
    <property type="entry name" value="TolB, C-terminal domain"/>
    <property type="match status" value="1"/>
</dbReference>
<dbReference type="PANTHER" id="PTHR47572:SF5">
    <property type="entry name" value="BLR2277 PROTEIN"/>
    <property type="match status" value="1"/>
</dbReference>
<feature type="domain" description="SMP-30/Gluconolactonase/LRE-like region" evidence="2">
    <location>
        <begin position="39"/>
        <end position="271"/>
    </location>
</feature>
<evidence type="ECO:0000313" key="3">
    <source>
        <dbReference type="EMBL" id="RRJ24023.1"/>
    </source>
</evidence>
<name>A0A3P3QUK1_9GAMM</name>
<dbReference type="EMBL" id="RRCF01000001">
    <property type="protein sequence ID" value="RRJ24023.1"/>
    <property type="molecule type" value="Genomic_DNA"/>
</dbReference>
<proteinExistence type="predicted"/>
<accession>A0A3P3QUK1</accession>
<evidence type="ECO:0000256" key="1">
    <source>
        <dbReference type="SAM" id="SignalP"/>
    </source>
</evidence>
<sequence length="286" mass="31811">MRYKVLILFLSLGAVVVQAETSIDSTDFVPDGVFHASIEGPATDKNGYLYAVNYGVEGTIGKISPQGEVSLALTLPKGSIGNGIRFDQKGLMYIADYTGHNIWRYDGKKLQLHAHQPLMFQPNDLTIAANGVIFASDPDWKNRRGQLWRIETDGSSSLVEKDMGTTNGVEISPDQTRLYVNESAQRRVWVYDLDEQLNASNKRVLIQFPDFGLDGMRADSQGNLYIARYGKGVVAKVSPDGKLLREYQLKGEFPTNVTFSQKDPTLLYVTMQKRGAIELIKLDPAE</sequence>
<dbReference type="RefSeq" id="WP_046518860.1">
    <property type="nucleotide sequence ID" value="NZ_LAVS01000005.1"/>
</dbReference>
<dbReference type="Pfam" id="PF08450">
    <property type="entry name" value="SGL"/>
    <property type="match status" value="1"/>
</dbReference>
<dbReference type="InterPro" id="IPR011042">
    <property type="entry name" value="6-blade_b-propeller_TolB-like"/>
</dbReference>
<dbReference type="OrthoDB" id="9775406at2"/>
<dbReference type="PANTHER" id="PTHR47572">
    <property type="entry name" value="LIPOPROTEIN-RELATED"/>
    <property type="match status" value="1"/>
</dbReference>